<comment type="subcellular location">
    <subcellularLocation>
        <location evidence="1">Membrane</location>
        <topology evidence="1">Multi-pass membrane protein</topology>
    </subcellularLocation>
</comment>
<evidence type="ECO:0000256" key="6">
    <source>
        <dbReference type="ARBA" id="ARBA00023180"/>
    </source>
</evidence>
<accession>A0AAW1H9C2</accession>
<feature type="transmembrane region" description="Helical" evidence="8">
    <location>
        <begin position="439"/>
        <end position="458"/>
    </location>
</feature>
<keyword evidence="10" id="KW-1185">Reference proteome</keyword>
<name>A0AAW1H9C2_SAPOF</name>
<dbReference type="PANTHER" id="PTHR13624:SF6">
    <property type="entry name" value="EMEI"/>
    <property type="match status" value="1"/>
</dbReference>
<dbReference type="EMBL" id="JBDFQZ010000012">
    <property type="protein sequence ID" value="KAK9672658.1"/>
    <property type="molecule type" value="Genomic_DNA"/>
</dbReference>
<evidence type="ECO:0000313" key="9">
    <source>
        <dbReference type="EMBL" id="KAK9672658.1"/>
    </source>
</evidence>
<dbReference type="Pfam" id="PF10268">
    <property type="entry name" value="Tmemb_161AB"/>
    <property type="match status" value="1"/>
</dbReference>
<feature type="transmembrane region" description="Helical" evidence="8">
    <location>
        <begin position="199"/>
        <end position="220"/>
    </location>
</feature>
<reference evidence="9" key="1">
    <citation type="submission" date="2024-03" db="EMBL/GenBank/DDBJ databases">
        <title>WGS assembly of Saponaria officinalis var. Norfolk2.</title>
        <authorList>
            <person name="Jenkins J."/>
            <person name="Shu S."/>
            <person name="Grimwood J."/>
            <person name="Barry K."/>
            <person name="Goodstein D."/>
            <person name="Schmutz J."/>
            <person name="Leebens-Mack J."/>
            <person name="Osbourn A."/>
        </authorList>
    </citation>
    <scope>NUCLEOTIDE SEQUENCE [LARGE SCALE GENOMIC DNA]</scope>
    <source>
        <strain evidence="9">JIC</strain>
    </source>
</reference>
<feature type="transmembrane region" description="Helical" evidence="8">
    <location>
        <begin position="232"/>
        <end position="252"/>
    </location>
</feature>
<sequence>MYSLLLSYKNLIFQITLSLSLTFLLYFISLPSLFIQGLNTYIHPDDVNPSKTQQSGPKIAIKRPSDQNPNNLNGFQSLSSRTNSEIRQRKKTKEKFEFDESKAQIFRLKLGDLQIKSRLFYDYYSTCFNCFVVSCCCFLLHKYLNLNSNSGDDLDDLGFVKNGSLVPILIGFFSLFRVFVSGFRVSIERSAFKRVERQLGLVFCVLGFFVALVICLGIYPGVVDFDFSSIDGFGRFVLALFSGCIVGFLYMGAGKNARAFWLGTDQIRCNLSIVSSGWFAQILFYANYLITGFTSLLWIKPFGDIFVNKDINRHKGLMDNVGMSEADFVNFRLCCLLLTGLFQVITLRLNVQTFLNEAVLSWYQKLHSSTVPDMEYSRAKVFLHNHYLCLAVLQFFAPSALILISLGLSQVDGSLFDNFQVMCGILPCSIFAKDASLFVAWWVAFVWFVFSSAYLAIYRRGILHIS</sequence>
<feature type="compositionally biased region" description="Polar residues" evidence="7">
    <location>
        <begin position="66"/>
        <end position="85"/>
    </location>
</feature>
<evidence type="ECO:0000256" key="5">
    <source>
        <dbReference type="ARBA" id="ARBA00023136"/>
    </source>
</evidence>
<protein>
    <recommendedName>
        <fullName evidence="11">Transmembrane protein</fullName>
    </recommendedName>
</protein>
<keyword evidence="3 8" id="KW-0812">Transmembrane</keyword>
<dbReference type="InterPro" id="IPR019395">
    <property type="entry name" value="Transmembrane_161A/B"/>
</dbReference>
<dbReference type="AlphaFoldDB" id="A0AAW1H9C2"/>
<evidence type="ECO:0000256" key="4">
    <source>
        <dbReference type="ARBA" id="ARBA00022989"/>
    </source>
</evidence>
<dbReference type="GO" id="GO:0016020">
    <property type="term" value="C:membrane"/>
    <property type="evidence" value="ECO:0007669"/>
    <property type="project" value="UniProtKB-SubCell"/>
</dbReference>
<evidence type="ECO:0000256" key="2">
    <source>
        <dbReference type="ARBA" id="ARBA00009706"/>
    </source>
</evidence>
<feature type="transmembrane region" description="Helical" evidence="8">
    <location>
        <begin position="164"/>
        <end position="187"/>
    </location>
</feature>
<keyword evidence="5 8" id="KW-0472">Membrane</keyword>
<feature type="transmembrane region" description="Helical" evidence="8">
    <location>
        <begin position="273"/>
        <end position="299"/>
    </location>
</feature>
<evidence type="ECO:0008006" key="11">
    <source>
        <dbReference type="Google" id="ProtNLM"/>
    </source>
</evidence>
<keyword evidence="4 8" id="KW-1133">Transmembrane helix</keyword>
<feature type="transmembrane region" description="Helical" evidence="8">
    <location>
        <begin position="328"/>
        <end position="347"/>
    </location>
</feature>
<feature type="region of interest" description="Disordered" evidence="7">
    <location>
        <begin position="46"/>
        <end position="89"/>
    </location>
</feature>
<dbReference type="Proteomes" id="UP001443914">
    <property type="component" value="Unassembled WGS sequence"/>
</dbReference>
<feature type="transmembrane region" description="Helical" evidence="8">
    <location>
        <begin position="123"/>
        <end position="144"/>
    </location>
</feature>
<evidence type="ECO:0000256" key="7">
    <source>
        <dbReference type="SAM" id="MobiDB-lite"/>
    </source>
</evidence>
<evidence type="ECO:0000313" key="10">
    <source>
        <dbReference type="Proteomes" id="UP001443914"/>
    </source>
</evidence>
<evidence type="ECO:0000256" key="1">
    <source>
        <dbReference type="ARBA" id="ARBA00004141"/>
    </source>
</evidence>
<comment type="caution">
    <text evidence="9">The sequence shown here is derived from an EMBL/GenBank/DDBJ whole genome shotgun (WGS) entry which is preliminary data.</text>
</comment>
<proteinExistence type="inferred from homology"/>
<dbReference type="PANTHER" id="PTHR13624">
    <property type="entry name" value="RE42071P"/>
    <property type="match status" value="1"/>
</dbReference>
<gene>
    <name evidence="9" type="ORF">RND81_12G115100</name>
</gene>
<comment type="similarity">
    <text evidence="2">Belongs to the TMEM161 family.</text>
</comment>
<evidence type="ECO:0000256" key="8">
    <source>
        <dbReference type="SAM" id="Phobius"/>
    </source>
</evidence>
<evidence type="ECO:0000256" key="3">
    <source>
        <dbReference type="ARBA" id="ARBA00022692"/>
    </source>
</evidence>
<organism evidence="9 10">
    <name type="scientific">Saponaria officinalis</name>
    <name type="common">Common soapwort</name>
    <name type="synonym">Lychnis saponaria</name>
    <dbReference type="NCBI Taxonomy" id="3572"/>
    <lineage>
        <taxon>Eukaryota</taxon>
        <taxon>Viridiplantae</taxon>
        <taxon>Streptophyta</taxon>
        <taxon>Embryophyta</taxon>
        <taxon>Tracheophyta</taxon>
        <taxon>Spermatophyta</taxon>
        <taxon>Magnoliopsida</taxon>
        <taxon>eudicotyledons</taxon>
        <taxon>Gunneridae</taxon>
        <taxon>Pentapetalae</taxon>
        <taxon>Caryophyllales</taxon>
        <taxon>Caryophyllaceae</taxon>
        <taxon>Caryophylleae</taxon>
        <taxon>Saponaria</taxon>
    </lineage>
</organism>
<keyword evidence="6" id="KW-0325">Glycoprotein</keyword>
<feature type="transmembrane region" description="Helical" evidence="8">
    <location>
        <begin position="387"/>
        <end position="408"/>
    </location>
</feature>
<feature type="transmembrane region" description="Helical" evidence="8">
    <location>
        <begin position="12"/>
        <end position="35"/>
    </location>
</feature>